<organism evidence="2 3">
    <name type="scientific">Pseudomonas mangiferae</name>
    <dbReference type="NCBI Taxonomy" id="2593654"/>
    <lineage>
        <taxon>Bacteria</taxon>
        <taxon>Pseudomonadati</taxon>
        <taxon>Pseudomonadota</taxon>
        <taxon>Gammaproteobacteria</taxon>
        <taxon>Pseudomonadales</taxon>
        <taxon>Pseudomonadaceae</taxon>
        <taxon>Pseudomonas</taxon>
    </lineage>
</organism>
<dbReference type="AlphaFoldDB" id="A0A553GU84"/>
<gene>
    <name evidence="2" type="ORF">FM069_19290</name>
</gene>
<sequence>MSPPVPSPCEWFAARLDPAAGSCFALIDSSRHPLFSDVLKRHGIRARCLFTGIAEVRLGRYAPYCAEFPLDGALAAFWFNHQGQGWREQWGWLFQSQADLDTLRGHFKKFVQVELSDGSSAYWRFYDPRVFCKIVPLMTQAQHTQMFGSLINRAYCFHDPQRALLEVGWKSSWLDTLSGVRSLELKTHILPDFP</sequence>
<evidence type="ECO:0000313" key="3">
    <source>
        <dbReference type="Proteomes" id="UP000315235"/>
    </source>
</evidence>
<comment type="caution">
    <text evidence="2">The sequence shown here is derived from an EMBL/GenBank/DDBJ whole genome shotgun (WGS) entry which is preliminary data.</text>
</comment>
<dbReference type="EMBL" id="VJOY01000020">
    <property type="protein sequence ID" value="TRX73075.1"/>
    <property type="molecule type" value="Genomic_DNA"/>
</dbReference>
<dbReference type="Proteomes" id="UP000315235">
    <property type="component" value="Unassembled WGS sequence"/>
</dbReference>
<name>A0A553GU84_9PSED</name>
<keyword evidence="3" id="KW-1185">Reference proteome</keyword>
<dbReference type="OrthoDB" id="7833020at2"/>
<evidence type="ECO:0000259" key="1">
    <source>
        <dbReference type="Pfam" id="PF13503"/>
    </source>
</evidence>
<accession>A0A553GU84</accession>
<evidence type="ECO:0000313" key="2">
    <source>
        <dbReference type="EMBL" id="TRX73075.1"/>
    </source>
</evidence>
<dbReference type="InterPro" id="IPR025391">
    <property type="entry name" value="DUF4123"/>
</dbReference>
<dbReference type="Pfam" id="PF13503">
    <property type="entry name" value="DUF4123"/>
    <property type="match status" value="1"/>
</dbReference>
<reference evidence="2 3" key="1">
    <citation type="submission" date="2019-07" db="EMBL/GenBank/DDBJ databases">
        <title>Pseudomonas mangiferae sp. nov., isolated from bark of mango tree in Thailand.</title>
        <authorList>
            <person name="Srisuk N."/>
            <person name="Anurat P."/>
        </authorList>
    </citation>
    <scope>NUCLEOTIDE SEQUENCE [LARGE SCALE GENOMIC DNA]</scope>
    <source>
        <strain evidence="2 3">DMKU_BBB3-04</strain>
    </source>
</reference>
<feature type="domain" description="DUF4123" evidence="1">
    <location>
        <begin position="23"/>
        <end position="144"/>
    </location>
</feature>
<protein>
    <submittedName>
        <fullName evidence="2">DUF4123 domain-containing protein</fullName>
    </submittedName>
</protein>
<proteinExistence type="predicted"/>